<evidence type="ECO:0000313" key="1">
    <source>
        <dbReference type="EMBL" id="KAB8297891.1"/>
    </source>
</evidence>
<dbReference type="EMBL" id="VIGI01000007">
    <property type="protein sequence ID" value="KAB8297891.1"/>
    <property type="molecule type" value="Genomic_DNA"/>
</dbReference>
<accession>A0A5N6K5M7</accession>
<dbReference type="AlphaFoldDB" id="A0A5N6K5M7"/>
<comment type="caution">
    <text evidence="1">The sequence shown here is derived from an EMBL/GenBank/DDBJ whole genome shotgun (WGS) entry which is preliminary data.</text>
</comment>
<keyword evidence="2" id="KW-1185">Reference proteome</keyword>
<gene>
    <name evidence="1" type="ORF">EYC80_001678</name>
</gene>
<dbReference type="Proteomes" id="UP000326757">
    <property type="component" value="Unassembled WGS sequence"/>
</dbReference>
<protein>
    <submittedName>
        <fullName evidence="1">Uncharacterized protein</fullName>
    </submittedName>
</protein>
<organism evidence="1 2">
    <name type="scientific">Monilinia laxa</name>
    <name type="common">Brown rot fungus</name>
    <name type="synonym">Sclerotinia laxa</name>
    <dbReference type="NCBI Taxonomy" id="61186"/>
    <lineage>
        <taxon>Eukaryota</taxon>
        <taxon>Fungi</taxon>
        <taxon>Dikarya</taxon>
        <taxon>Ascomycota</taxon>
        <taxon>Pezizomycotina</taxon>
        <taxon>Leotiomycetes</taxon>
        <taxon>Helotiales</taxon>
        <taxon>Sclerotiniaceae</taxon>
        <taxon>Monilinia</taxon>
    </lineage>
</organism>
<name>A0A5N6K5M7_MONLA</name>
<sequence length="69" mass="7776">MLNAQCITRSAYINAFIRLQELKEYIEPRSFVLGGYSSVGIRSFCSGYLLFKADISFRVLVGRESSDST</sequence>
<reference evidence="1 2" key="1">
    <citation type="submission" date="2019-06" db="EMBL/GenBank/DDBJ databases">
        <title>Genome Sequence of the Brown Rot Fungal Pathogen Monilinia laxa.</title>
        <authorList>
            <person name="De Miccolis Angelini R.M."/>
            <person name="Landi L."/>
            <person name="Abate D."/>
            <person name="Pollastro S."/>
            <person name="Romanazzi G."/>
            <person name="Faretra F."/>
        </authorList>
    </citation>
    <scope>NUCLEOTIDE SEQUENCE [LARGE SCALE GENOMIC DNA]</scope>
    <source>
        <strain evidence="1 2">Mlax316</strain>
    </source>
</reference>
<proteinExistence type="predicted"/>
<evidence type="ECO:0000313" key="2">
    <source>
        <dbReference type="Proteomes" id="UP000326757"/>
    </source>
</evidence>